<protein>
    <submittedName>
        <fullName evidence="7">DNA topoisomerase 3-alpha</fullName>
    </submittedName>
</protein>
<evidence type="ECO:0000256" key="5">
    <source>
        <dbReference type="SAM" id="MobiDB-lite"/>
    </source>
</evidence>
<evidence type="ECO:0000256" key="1">
    <source>
        <dbReference type="ARBA" id="ARBA00022723"/>
    </source>
</evidence>
<dbReference type="GO" id="GO:0016853">
    <property type="term" value="F:isomerase activity"/>
    <property type="evidence" value="ECO:0007669"/>
    <property type="project" value="UniProtKB-KW"/>
</dbReference>
<evidence type="ECO:0000259" key="6">
    <source>
        <dbReference type="PROSITE" id="PS51999"/>
    </source>
</evidence>
<evidence type="ECO:0000256" key="4">
    <source>
        <dbReference type="PROSITE-ProRule" id="PRU01343"/>
    </source>
</evidence>
<evidence type="ECO:0000256" key="3">
    <source>
        <dbReference type="ARBA" id="ARBA00022833"/>
    </source>
</evidence>
<keyword evidence="2 4" id="KW-0863">Zinc-finger</keyword>
<evidence type="ECO:0000256" key="2">
    <source>
        <dbReference type="ARBA" id="ARBA00022771"/>
    </source>
</evidence>
<feature type="region of interest" description="Disordered" evidence="5">
    <location>
        <begin position="34"/>
        <end position="71"/>
    </location>
</feature>
<reference evidence="7" key="1">
    <citation type="journal article" date="2013" name="BMC Genomics">
        <title>Unscrambling butterfly oogenesis.</title>
        <authorList>
            <person name="Carter J.M."/>
            <person name="Baker S.C."/>
            <person name="Pink R."/>
            <person name="Carter D.R."/>
            <person name="Collins A."/>
            <person name="Tomlin J."/>
            <person name="Gibbs M."/>
            <person name="Breuker C.J."/>
        </authorList>
    </citation>
    <scope>NUCLEOTIDE SEQUENCE</scope>
    <source>
        <tissue evidence="7">Ovary</tissue>
    </source>
</reference>
<dbReference type="PROSITE" id="PS51999">
    <property type="entry name" value="ZF_GRF"/>
    <property type="match status" value="1"/>
</dbReference>
<dbReference type="AlphaFoldDB" id="S4PGC2"/>
<accession>S4PGC2</accession>
<feature type="non-terminal residue" evidence="7">
    <location>
        <position position="71"/>
    </location>
</feature>
<feature type="non-terminal residue" evidence="7">
    <location>
        <position position="1"/>
    </location>
</feature>
<name>S4PGC2_9NEOP</name>
<feature type="domain" description="GRF-type" evidence="6">
    <location>
        <begin position="1"/>
        <end position="32"/>
    </location>
</feature>
<dbReference type="GO" id="GO:0008270">
    <property type="term" value="F:zinc ion binding"/>
    <property type="evidence" value="ECO:0007669"/>
    <property type="project" value="UniProtKB-KW"/>
</dbReference>
<organism evidence="7">
    <name type="scientific">Pararge aegeria</name>
    <name type="common">speckled wood butterfly</name>
    <dbReference type="NCBI Taxonomy" id="116150"/>
    <lineage>
        <taxon>Eukaryota</taxon>
        <taxon>Metazoa</taxon>
        <taxon>Ecdysozoa</taxon>
        <taxon>Arthropoda</taxon>
        <taxon>Hexapoda</taxon>
        <taxon>Insecta</taxon>
        <taxon>Pterygota</taxon>
        <taxon>Neoptera</taxon>
        <taxon>Endopterygota</taxon>
        <taxon>Lepidoptera</taxon>
        <taxon>Glossata</taxon>
        <taxon>Ditrysia</taxon>
        <taxon>Papilionoidea</taxon>
        <taxon>Nymphalidae</taxon>
        <taxon>Satyrinae</taxon>
        <taxon>Satyrini</taxon>
        <taxon>Parargina</taxon>
        <taxon>Pararge</taxon>
    </lineage>
</organism>
<dbReference type="InterPro" id="IPR010666">
    <property type="entry name" value="Znf_GRF"/>
</dbReference>
<keyword evidence="7" id="KW-0413">Isomerase</keyword>
<proteinExistence type="predicted"/>
<keyword evidence="1" id="KW-0479">Metal-binding</keyword>
<keyword evidence="3" id="KW-0862">Zinc</keyword>
<dbReference type="EMBL" id="GAIX01002586">
    <property type="protein sequence ID" value="JAA89974.1"/>
    <property type="molecule type" value="Transcribed_RNA"/>
</dbReference>
<reference evidence="7" key="2">
    <citation type="submission" date="2013-05" db="EMBL/GenBank/DDBJ databases">
        <authorList>
            <person name="Carter J.-M."/>
            <person name="Baker S.C."/>
            <person name="Pink R."/>
            <person name="Carter D.R.F."/>
            <person name="Collins A."/>
            <person name="Tomlin J."/>
            <person name="Gibbs M."/>
            <person name="Breuker C.J."/>
        </authorList>
    </citation>
    <scope>NUCLEOTIDE SEQUENCE</scope>
    <source>
        <tissue evidence="7">Ovary</tissue>
    </source>
</reference>
<dbReference type="Pfam" id="PF06839">
    <property type="entry name" value="Zn_ribbon_GRF"/>
    <property type="match status" value="1"/>
</dbReference>
<feature type="compositionally biased region" description="Low complexity" evidence="5">
    <location>
        <begin position="42"/>
        <end position="56"/>
    </location>
</feature>
<evidence type="ECO:0000313" key="7">
    <source>
        <dbReference type="EMBL" id="JAA89974.1"/>
    </source>
</evidence>
<sequence length="71" mass="7806">RKQGPNLDKKFYKCQMGLENGGCDFFLWAPEQSASQSNFDTPPNSSRGSSANASRGWGIAPSFSRDEYPAN</sequence>